<dbReference type="AlphaFoldDB" id="A0AAV7HIF6"/>
<keyword evidence="2" id="KW-1185">Reference proteome</keyword>
<evidence type="ECO:0000313" key="1">
    <source>
        <dbReference type="EMBL" id="KAH0468112.1"/>
    </source>
</evidence>
<proteinExistence type="predicted"/>
<accession>A0AAV7HIF6</accession>
<sequence length="146" mass="16448">MNFIHPIDRPIDEGTLEGELLERSKVFERKEKVSLSVREKECEGITWFLRASCTLAPPMDLLLSSVIGFIFEALNPRKLGDKKVLDSLKGLMALGFSFSFDGFRSVILYTESVVNLKLSGVFLIGLLDTRNIAIELSNASDYSFFY</sequence>
<dbReference type="EMBL" id="JAGFBR010000004">
    <property type="protein sequence ID" value="KAH0468112.1"/>
    <property type="molecule type" value="Genomic_DNA"/>
</dbReference>
<comment type="caution">
    <text evidence="1">The sequence shown here is derived from an EMBL/GenBank/DDBJ whole genome shotgun (WGS) entry which is preliminary data.</text>
</comment>
<evidence type="ECO:0000313" key="2">
    <source>
        <dbReference type="Proteomes" id="UP000775213"/>
    </source>
</evidence>
<dbReference type="Proteomes" id="UP000775213">
    <property type="component" value="Unassembled WGS sequence"/>
</dbReference>
<organism evidence="1 2">
    <name type="scientific">Dendrobium chrysotoxum</name>
    <name type="common">Orchid</name>
    <dbReference type="NCBI Taxonomy" id="161865"/>
    <lineage>
        <taxon>Eukaryota</taxon>
        <taxon>Viridiplantae</taxon>
        <taxon>Streptophyta</taxon>
        <taxon>Embryophyta</taxon>
        <taxon>Tracheophyta</taxon>
        <taxon>Spermatophyta</taxon>
        <taxon>Magnoliopsida</taxon>
        <taxon>Liliopsida</taxon>
        <taxon>Asparagales</taxon>
        <taxon>Orchidaceae</taxon>
        <taxon>Epidendroideae</taxon>
        <taxon>Malaxideae</taxon>
        <taxon>Dendrobiinae</taxon>
        <taxon>Dendrobium</taxon>
    </lineage>
</organism>
<name>A0AAV7HIF6_DENCH</name>
<protein>
    <submittedName>
        <fullName evidence="1">Uncharacterized protein</fullName>
    </submittedName>
</protein>
<reference evidence="1 2" key="1">
    <citation type="journal article" date="2021" name="Hortic Res">
        <title>Chromosome-scale assembly of the Dendrobium chrysotoxum genome enhances the understanding of orchid evolution.</title>
        <authorList>
            <person name="Zhang Y."/>
            <person name="Zhang G.Q."/>
            <person name="Zhang D."/>
            <person name="Liu X.D."/>
            <person name="Xu X.Y."/>
            <person name="Sun W.H."/>
            <person name="Yu X."/>
            <person name="Zhu X."/>
            <person name="Wang Z.W."/>
            <person name="Zhao X."/>
            <person name="Zhong W.Y."/>
            <person name="Chen H."/>
            <person name="Yin W.L."/>
            <person name="Huang T."/>
            <person name="Niu S.C."/>
            <person name="Liu Z.J."/>
        </authorList>
    </citation>
    <scope>NUCLEOTIDE SEQUENCE [LARGE SCALE GENOMIC DNA]</scope>
    <source>
        <strain evidence="1">Lindl</strain>
    </source>
</reference>
<gene>
    <name evidence="1" type="ORF">IEQ34_003145</name>
</gene>